<reference evidence="2" key="1">
    <citation type="submission" date="2016-10" db="EMBL/GenBank/DDBJ databases">
        <authorList>
            <person name="Varghese N."/>
            <person name="Submissions S."/>
        </authorList>
    </citation>
    <scope>NUCLEOTIDE SEQUENCE [LARGE SCALE GENOMIC DNA]</scope>
    <source>
        <strain evidence="2">LMG 26383,CCUG 61248,R- 45681</strain>
    </source>
</reference>
<keyword evidence="2" id="KW-1185">Reference proteome</keyword>
<dbReference type="EMBL" id="FOAN01000003">
    <property type="protein sequence ID" value="SEL25988.1"/>
    <property type="molecule type" value="Genomic_DNA"/>
</dbReference>
<evidence type="ECO:0000313" key="2">
    <source>
        <dbReference type="Proteomes" id="UP000199664"/>
    </source>
</evidence>
<protein>
    <submittedName>
        <fullName evidence="1">Uncharacterized protein</fullName>
    </submittedName>
</protein>
<accession>A0A1H7NSG3</accession>
<proteinExistence type="predicted"/>
<gene>
    <name evidence="1" type="ORF">SAMN04515666_103235</name>
</gene>
<sequence>MPAPTMNTVLCSDLGLIDSPRPIDGHREIVGHLLDLQFTEAEIKQLTGGGAAELLGLEAVA</sequence>
<dbReference type="Proteomes" id="UP000199664">
    <property type="component" value="Unassembled WGS sequence"/>
</dbReference>
<dbReference type="OrthoDB" id="9789440at2"/>
<dbReference type="AlphaFoldDB" id="A0A1H7NSG3"/>
<name>A0A1H7NSG3_9HYPH</name>
<evidence type="ECO:0000313" key="1">
    <source>
        <dbReference type="EMBL" id="SEL25988.1"/>
    </source>
</evidence>
<organism evidence="1 2">
    <name type="scientific">Bosea lupini</name>
    <dbReference type="NCBI Taxonomy" id="1036779"/>
    <lineage>
        <taxon>Bacteria</taxon>
        <taxon>Pseudomonadati</taxon>
        <taxon>Pseudomonadota</taxon>
        <taxon>Alphaproteobacteria</taxon>
        <taxon>Hyphomicrobiales</taxon>
        <taxon>Boseaceae</taxon>
        <taxon>Bosea</taxon>
    </lineage>
</organism>